<evidence type="ECO:0000313" key="11">
    <source>
        <dbReference type="EMBL" id="MFL9877981.1"/>
    </source>
</evidence>
<dbReference type="PANTHER" id="PTHR30614:SF0">
    <property type="entry name" value="L-CYSTINE TRANSPORT SYSTEM PERMEASE PROTEIN TCYL"/>
    <property type="match status" value="1"/>
</dbReference>
<evidence type="ECO:0000256" key="9">
    <source>
        <dbReference type="RuleBase" id="RU363032"/>
    </source>
</evidence>
<evidence type="ECO:0000256" key="4">
    <source>
        <dbReference type="ARBA" id="ARBA00022475"/>
    </source>
</evidence>
<keyword evidence="6" id="KW-0029">Amino-acid transport</keyword>
<evidence type="ECO:0000256" key="2">
    <source>
        <dbReference type="ARBA" id="ARBA00010072"/>
    </source>
</evidence>
<evidence type="ECO:0000256" key="5">
    <source>
        <dbReference type="ARBA" id="ARBA00022692"/>
    </source>
</evidence>
<accession>A0ABW8Z6G8</accession>
<keyword evidence="3 9" id="KW-0813">Transport</keyword>
<dbReference type="SUPFAM" id="SSF161098">
    <property type="entry name" value="MetI-like"/>
    <property type="match status" value="1"/>
</dbReference>
<dbReference type="RefSeq" id="WP_408166579.1">
    <property type="nucleotide sequence ID" value="NZ_JAQQFR010000003.1"/>
</dbReference>
<evidence type="ECO:0000313" key="12">
    <source>
        <dbReference type="Proteomes" id="UP001629214"/>
    </source>
</evidence>
<comment type="caution">
    <text evidence="11">The sequence shown here is derived from an EMBL/GenBank/DDBJ whole genome shotgun (WGS) entry which is preliminary data.</text>
</comment>
<evidence type="ECO:0000259" key="10">
    <source>
        <dbReference type="PROSITE" id="PS50928"/>
    </source>
</evidence>
<evidence type="ECO:0000256" key="3">
    <source>
        <dbReference type="ARBA" id="ARBA00022448"/>
    </source>
</evidence>
<dbReference type="Proteomes" id="UP001629214">
    <property type="component" value="Unassembled WGS sequence"/>
</dbReference>
<keyword evidence="7 9" id="KW-1133">Transmembrane helix</keyword>
<dbReference type="InterPro" id="IPR010065">
    <property type="entry name" value="AA_ABC_transptr_permease_3TM"/>
</dbReference>
<dbReference type="InterPro" id="IPR035906">
    <property type="entry name" value="MetI-like_sf"/>
</dbReference>
<evidence type="ECO:0000256" key="1">
    <source>
        <dbReference type="ARBA" id="ARBA00004429"/>
    </source>
</evidence>
<dbReference type="InterPro" id="IPR000515">
    <property type="entry name" value="MetI-like"/>
</dbReference>
<dbReference type="EMBL" id="JAQQFR010000003">
    <property type="protein sequence ID" value="MFL9877981.1"/>
    <property type="molecule type" value="Genomic_DNA"/>
</dbReference>
<keyword evidence="8 9" id="KW-0472">Membrane</keyword>
<feature type="transmembrane region" description="Helical" evidence="9">
    <location>
        <begin position="186"/>
        <end position="207"/>
    </location>
</feature>
<evidence type="ECO:0000256" key="7">
    <source>
        <dbReference type="ARBA" id="ARBA00022989"/>
    </source>
</evidence>
<sequence length="223" mass="24386">MAELLSLVTESGNLILLGTLYTLLYAVLGMLFGLPLGMLVTFICYERVPVLAGCARVYVSFLRSTPQLIQAFLIYFGLGAAGVDLPLIVIGTLVLTANASAYLSETMRGAMEGVTAGQWGAGYSLGLTRFQTICSIIAPQAFRLAIPGISNTLISLFKDTSVLSVITVAELMKYTGDIISVTFKPFTFYLIAAFIYWGLCLLYEYGIHRRVEAHFKKAYRPSF</sequence>
<dbReference type="NCBIfam" id="TIGR01726">
    <property type="entry name" value="HEQRo_perm_3TM"/>
    <property type="match status" value="1"/>
</dbReference>
<comment type="subcellular location">
    <subcellularLocation>
        <location evidence="1">Cell inner membrane</location>
        <topology evidence="1">Multi-pass membrane protein</topology>
    </subcellularLocation>
    <subcellularLocation>
        <location evidence="9">Cell membrane</location>
        <topology evidence="9">Multi-pass membrane protein</topology>
    </subcellularLocation>
</comment>
<feature type="domain" description="ABC transmembrane type-1" evidence="10">
    <location>
        <begin position="19"/>
        <end position="207"/>
    </location>
</feature>
<dbReference type="CDD" id="cd06261">
    <property type="entry name" value="TM_PBP2"/>
    <property type="match status" value="1"/>
</dbReference>
<reference evidence="11 12" key="1">
    <citation type="journal article" date="2024" name="Chem. Sci.">
        <title>Discovery of megapolipeptins by genome mining of a Burkholderiales bacteria collection.</title>
        <authorList>
            <person name="Paulo B.S."/>
            <person name="Recchia M.J.J."/>
            <person name="Lee S."/>
            <person name="Fergusson C.H."/>
            <person name="Romanowski S.B."/>
            <person name="Hernandez A."/>
            <person name="Krull N."/>
            <person name="Liu D.Y."/>
            <person name="Cavanagh H."/>
            <person name="Bos A."/>
            <person name="Gray C.A."/>
            <person name="Murphy B.T."/>
            <person name="Linington R.G."/>
            <person name="Eustaquio A.S."/>
        </authorList>
    </citation>
    <scope>NUCLEOTIDE SEQUENCE [LARGE SCALE GENOMIC DNA]</scope>
    <source>
        <strain evidence="11 12">RL21-008-BIB-B</strain>
    </source>
</reference>
<dbReference type="PROSITE" id="PS50928">
    <property type="entry name" value="ABC_TM1"/>
    <property type="match status" value="1"/>
</dbReference>
<keyword evidence="4" id="KW-1003">Cell membrane</keyword>
<protein>
    <submittedName>
        <fullName evidence="11">Amino acid ABC transporter permease</fullName>
    </submittedName>
</protein>
<comment type="similarity">
    <text evidence="2">Belongs to the binding-protein-dependent transport system permease family. HisMQ subfamily.</text>
</comment>
<keyword evidence="5 9" id="KW-0812">Transmembrane</keyword>
<dbReference type="InterPro" id="IPR043429">
    <property type="entry name" value="ArtM/GltK/GlnP/TcyL/YhdX-like"/>
</dbReference>
<organism evidence="11 12">
    <name type="scientific">Herbaspirillum rhizosphaerae</name>
    <dbReference type="NCBI Taxonomy" id="346179"/>
    <lineage>
        <taxon>Bacteria</taxon>
        <taxon>Pseudomonadati</taxon>
        <taxon>Pseudomonadota</taxon>
        <taxon>Betaproteobacteria</taxon>
        <taxon>Burkholderiales</taxon>
        <taxon>Oxalobacteraceae</taxon>
        <taxon>Herbaspirillum</taxon>
    </lineage>
</organism>
<dbReference type="Pfam" id="PF00528">
    <property type="entry name" value="BPD_transp_1"/>
    <property type="match status" value="1"/>
</dbReference>
<evidence type="ECO:0000256" key="6">
    <source>
        <dbReference type="ARBA" id="ARBA00022970"/>
    </source>
</evidence>
<evidence type="ECO:0000256" key="8">
    <source>
        <dbReference type="ARBA" id="ARBA00023136"/>
    </source>
</evidence>
<dbReference type="PANTHER" id="PTHR30614">
    <property type="entry name" value="MEMBRANE COMPONENT OF AMINO ACID ABC TRANSPORTER"/>
    <property type="match status" value="1"/>
</dbReference>
<proteinExistence type="inferred from homology"/>
<feature type="transmembrane region" description="Helical" evidence="9">
    <location>
        <begin position="72"/>
        <end position="97"/>
    </location>
</feature>
<keyword evidence="12" id="KW-1185">Reference proteome</keyword>
<dbReference type="Gene3D" id="1.10.3720.10">
    <property type="entry name" value="MetI-like"/>
    <property type="match status" value="1"/>
</dbReference>
<feature type="transmembrane region" description="Helical" evidence="9">
    <location>
        <begin position="20"/>
        <end position="45"/>
    </location>
</feature>
<gene>
    <name evidence="11" type="ORF">PQR63_06315</name>
</gene>
<name>A0ABW8Z6G8_9BURK</name>